<dbReference type="STRING" id="84531.LA76x_0523"/>
<accession>A0A0S2F566</accession>
<dbReference type="AlphaFoldDB" id="A0A0S2F566"/>
<dbReference type="Proteomes" id="UP000060787">
    <property type="component" value="Chromosome"/>
</dbReference>
<evidence type="ECO:0000313" key="3">
    <source>
        <dbReference type="Proteomes" id="UP000060787"/>
    </source>
</evidence>
<sequence length="145" mass="16095">MTAVVGRVDGVAGPRERKPLEEIGRAIGQYRPGEARQSERADIEGVEIFTDRDHTRIGTGKYQVSRAAPFGQKVGNQRDRRTDRIVVGTTGRDRIQPDIRVRAGRNISSTRGSRRPGPADDISADSERRSRVVHDAIGVYTFQLN</sequence>
<gene>
    <name evidence="2" type="ORF">LA76x_0523</name>
</gene>
<feature type="region of interest" description="Disordered" evidence="1">
    <location>
        <begin position="100"/>
        <end position="128"/>
    </location>
</feature>
<evidence type="ECO:0000313" key="2">
    <source>
        <dbReference type="EMBL" id="ALN78684.1"/>
    </source>
</evidence>
<proteinExistence type="predicted"/>
<dbReference type="EMBL" id="CP011129">
    <property type="protein sequence ID" value="ALN78684.1"/>
    <property type="molecule type" value="Genomic_DNA"/>
</dbReference>
<keyword evidence="3" id="KW-1185">Reference proteome</keyword>
<name>A0A0S2F566_LYSAN</name>
<organism evidence="2 3">
    <name type="scientific">Lysobacter antibioticus</name>
    <dbReference type="NCBI Taxonomy" id="84531"/>
    <lineage>
        <taxon>Bacteria</taxon>
        <taxon>Pseudomonadati</taxon>
        <taxon>Pseudomonadota</taxon>
        <taxon>Gammaproteobacteria</taxon>
        <taxon>Lysobacterales</taxon>
        <taxon>Lysobacteraceae</taxon>
        <taxon>Lysobacter</taxon>
    </lineage>
</organism>
<reference evidence="2 3" key="1">
    <citation type="journal article" date="2015" name="BMC Genomics">
        <title>Comparative genomics and metabolic profiling of the genus Lysobacter.</title>
        <authorList>
            <person name="de Bruijn I."/>
            <person name="Cheng X."/>
            <person name="de Jager V."/>
            <person name="Exposito R.G."/>
            <person name="Watrous J."/>
            <person name="Patel N."/>
            <person name="Postma J."/>
            <person name="Dorrestein P.C."/>
            <person name="Kobayashi D."/>
            <person name="Raaijmakers J.M."/>
        </authorList>
    </citation>
    <scope>NUCLEOTIDE SEQUENCE [LARGE SCALE GENOMIC DNA]</scope>
    <source>
        <strain evidence="2 3">76</strain>
    </source>
</reference>
<protein>
    <submittedName>
        <fullName evidence="2">Uncharacterized protein</fullName>
    </submittedName>
</protein>
<dbReference type="KEGG" id="lab:LA76x_0523"/>
<evidence type="ECO:0000256" key="1">
    <source>
        <dbReference type="SAM" id="MobiDB-lite"/>
    </source>
</evidence>